<feature type="transmembrane region" description="Helical" evidence="1">
    <location>
        <begin position="95"/>
        <end position="114"/>
    </location>
</feature>
<feature type="transmembrane region" description="Helical" evidence="1">
    <location>
        <begin position="126"/>
        <end position="143"/>
    </location>
</feature>
<reference evidence="2 3" key="1">
    <citation type="submission" date="2023-07" db="EMBL/GenBank/DDBJ databases">
        <title>Genomic Encyclopedia of Type Strains, Phase IV (KMG-IV): sequencing the most valuable type-strain genomes for metagenomic binning, comparative biology and taxonomic classification.</title>
        <authorList>
            <person name="Goeker M."/>
        </authorList>
    </citation>
    <scope>NUCLEOTIDE SEQUENCE [LARGE SCALE GENOMIC DNA]</scope>
    <source>
        <strain evidence="2 3">DSM 22170</strain>
    </source>
</reference>
<keyword evidence="1" id="KW-1133">Transmembrane helix</keyword>
<accession>A0ABU1IYT5</accession>
<proteinExistence type="predicted"/>
<keyword evidence="1" id="KW-0812">Transmembrane</keyword>
<feature type="transmembrane region" description="Helical" evidence="1">
    <location>
        <begin position="42"/>
        <end position="59"/>
    </location>
</feature>
<feature type="transmembrane region" description="Helical" evidence="1">
    <location>
        <begin position="12"/>
        <end position="36"/>
    </location>
</feature>
<dbReference type="Proteomes" id="UP001185028">
    <property type="component" value="Unassembled WGS sequence"/>
</dbReference>
<feature type="transmembrane region" description="Helical" evidence="1">
    <location>
        <begin position="71"/>
        <end position="89"/>
    </location>
</feature>
<evidence type="ECO:0000256" key="1">
    <source>
        <dbReference type="SAM" id="Phobius"/>
    </source>
</evidence>
<dbReference type="EMBL" id="JAVDQH010000008">
    <property type="protein sequence ID" value="MDR6244428.1"/>
    <property type="molecule type" value="Genomic_DNA"/>
</dbReference>
<name>A0ABU1IYT5_9BACL</name>
<feature type="transmembrane region" description="Helical" evidence="1">
    <location>
        <begin position="200"/>
        <end position="221"/>
    </location>
</feature>
<keyword evidence="1" id="KW-0472">Membrane</keyword>
<dbReference type="RefSeq" id="WP_188773833.1">
    <property type="nucleotide sequence ID" value="NZ_BMMB01000001.1"/>
</dbReference>
<feature type="transmembrane region" description="Helical" evidence="1">
    <location>
        <begin position="155"/>
        <end position="172"/>
    </location>
</feature>
<evidence type="ECO:0000313" key="2">
    <source>
        <dbReference type="EMBL" id="MDR6244428.1"/>
    </source>
</evidence>
<comment type="caution">
    <text evidence="2">The sequence shown here is derived from an EMBL/GenBank/DDBJ whole genome shotgun (WGS) entry which is preliminary data.</text>
</comment>
<feature type="transmembrane region" description="Helical" evidence="1">
    <location>
        <begin position="273"/>
        <end position="297"/>
    </location>
</feature>
<sequence length="455" mass="51471">MNEQRYIGNRVVAGILHIAMELAAIYPLIVLLDAYLLQNGLPWNWIPLLFGIAGIGTLLRPAVRLTVWTNSILLLVYAVLILAGCYRIAATQPAVITWIAAVILGVVALLRGVMIARSDRDRLFPIRAQLSALGLTWIIYIVAGSSSSIHDVRGSLYAAGAFTLFTLLFRFTTQQIDYISLDEGFSFASLRAVIQRTRRWTWLTIVLIAILGASDQLTIWLERAWQALLSMLNNQTAPPPSMPTETYTPPPMEPLQLPETSNTGGDPFWVEKLAQLIVLLALCAFIGWIGYVVIRLIRRYAPKLYRWLLSLWEPQQLQEQDVHVDTYTDEVQKLAERSDQPRRLFQRNRKPVQPDERVRYYYRQLLNRADKRGISIAVSATPEHVGRQLAPEQYEQAATIAINKAASAIVEHESIPGAGTKELIALYNRVRYDGAPVEEQELARWEQQCESGRKR</sequence>
<keyword evidence="3" id="KW-1185">Reference proteome</keyword>
<evidence type="ECO:0000313" key="3">
    <source>
        <dbReference type="Proteomes" id="UP001185028"/>
    </source>
</evidence>
<organism evidence="2 3">
    <name type="scientific">Paenibacillus hunanensis</name>
    <dbReference type="NCBI Taxonomy" id="539262"/>
    <lineage>
        <taxon>Bacteria</taxon>
        <taxon>Bacillati</taxon>
        <taxon>Bacillota</taxon>
        <taxon>Bacilli</taxon>
        <taxon>Bacillales</taxon>
        <taxon>Paenibacillaceae</taxon>
        <taxon>Paenibacillus</taxon>
    </lineage>
</organism>
<protein>
    <recommendedName>
        <fullName evidence="4">DUF4129 domain-containing protein</fullName>
    </recommendedName>
</protein>
<evidence type="ECO:0008006" key="4">
    <source>
        <dbReference type="Google" id="ProtNLM"/>
    </source>
</evidence>
<gene>
    <name evidence="2" type="ORF">JOC58_002321</name>
</gene>